<evidence type="ECO:0000256" key="1">
    <source>
        <dbReference type="ARBA" id="ARBA00023015"/>
    </source>
</evidence>
<dbReference type="PRINTS" id="PR00455">
    <property type="entry name" value="HTHTETR"/>
</dbReference>
<sequence>MTVETKERLIAAAGTVLRTQGYGKASARTIAKEAGVNSALVFYHFGGVDPLLFAALDRSSAERMALHSATVAHAATLEELAEAATRIYRDDLAGGHLTLFSELVAAAVAKPELREGIRARAEPWQDFIEETLERVIGGTPLARLTPPRDLANAAIAFYLGANLFSVLDTDHSRTESVFAMIRRLAPRAKLLTLRLPGRGRAARPASGGTAQGLSGGSSAAGPSLPPLA</sequence>
<feature type="compositionally biased region" description="Low complexity" evidence="5">
    <location>
        <begin position="199"/>
        <end position="208"/>
    </location>
</feature>
<feature type="DNA-binding region" description="H-T-H motif" evidence="4">
    <location>
        <begin position="26"/>
        <end position="45"/>
    </location>
</feature>
<evidence type="ECO:0000256" key="4">
    <source>
        <dbReference type="PROSITE-ProRule" id="PRU00335"/>
    </source>
</evidence>
<feature type="region of interest" description="Disordered" evidence="5">
    <location>
        <begin position="199"/>
        <end position="228"/>
    </location>
</feature>
<dbReference type="RefSeq" id="WP_209514951.1">
    <property type="nucleotide sequence ID" value="NZ_JAGIOH010000001.1"/>
</dbReference>
<keyword evidence="1" id="KW-0805">Transcription regulation</keyword>
<accession>A0ABS4Y347</accession>
<evidence type="ECO:0000256" key="3">
    <source>
        <dbReference type="ARBA" id="ARBA00023163"/>
    </source>
</evidence>
<organism evidence="7 8">
    <name type="scientific">Streptomyces syringium</name>
    <dbReference type="NCBI Taxonomy" id="76729"/>
    <lineage>
        <taxon>Bacteria</taxon>
        <taxon>Bacillati</taxon>
        <taxon>Actinomycetota</taxon>
        <taxon>Actinomycetes</taxon>
        <taxon>Kitasatosporales</taxon>
        <taxon>Streptomycetaceae</taxon>
        <taxon>Streptomyces</taxon>
    </lineage>
</organism>
<keyword evidence="2 4" id="KW-0238">DNA-binding</keyword>
<dbReference type="PANTHER" id="PTHR47506:SF3">
    <property type="entry name" value="HTH-TYPE TRANSCRIPTIONAL REGULATOR LMRA"/>
    <property type="match status" value="1"/>
</dbReference>
<name>A0ABS4Y347_9ACTN</name>
<evidence type="ECO:0000313" key="7">
    <source>
        <dbReference type="EMBL" id="MBP2402980.1"/>
    </source>
</evidence>
<evidence type="ECO:0000256" key="5">
    <source>
        <dbReference type="SAM" id="MobiDB-lite"/>
    </source>
</evidence>
<dbReference type="SUPFAM" id="SSF46689">
    <property type="entry name" value="Homeodomain-like"/>
    <property type="match status" value="1"/>
</dbReference>
<dbReference type="Pfam" id="PF00440">
    <property type="entry name" value="TetR_N"/>
    <property type="match status" value="1"/>
</dbReference>
<dbReference type="SUPFAM" id="SSF48498">
    <property type="entry name" value="Tetracyclin repressor-like, C-terminal domain"/>
    <property type="match status" value="1"/>
</dbReference>
<protein>
    <submittedName>
        <fullName evidence="7">AcrR family transcriptional regulator</fullName>
    </submittedName>
</protein>
<dbReference type="EMBL" id="JAGIOH010000001">
    <property type="protein sequence ID" value="MBP2402980.1"/>
    <property type="molecule type" value="Genomic_DNA"/>
</dbReference>
<dbReference type="GeneID" id="91569315"/>
<dbReference type="PROSITE" id="PS50977">
    <property type="entry name" value="HTH_TETR_2"/>
    <property type="match status" value="1"/>
</dbReference>
<evidence type="ECO:0000313" key="8">
    <source>
        <dbReference type="Proteomes" id="UP001519291"/>
    </source>
</evidence>
<dbReference type="PANTHER" id="PTHR47506">
    <property type="entry name" value="TRANSCRIPTIONAL REGULATORY PROTEIN"/>
    <property type="match status" value="1"/>
</dbReference>
<dbReference type="Proteomes" id="UP001519291">
    <property type="component" value="Unassembled WGS sequence"/>
</dbReference>
<dbReference type="InterPro" id="IPR036271">
    <property type="entry name" value="Tet_transcr_reg_TetR-rel_C_sf"/>
</dbReference>
<feature type="domain" description="HTH tetR-type" evidence="6">
    <location>
        <begin position="3"/>
        <end position="63"/>
    </location>
</feature>
<proteinExistence type="predicted"/>
<dbReference type="Gene3D" id="1.10.357.10">
    <property type="entry name" value="Tetracycline Repressor, domain 2"/>
    <property type="match status" value="1"/>
</dbReference>
<evidence type="ECO:0000259" key="6">
    <source>
        <dbReference type="PROSITE" id="PS50977"/>
    </source>
</evidence>
<reference evidence="7 8" key="1">
    <citation type="submission" date="2021-03" db="EMBL/GenBank/DDBJ databases">
        <title>Sequencing the genomes of 1000 actinobacteria strains.</title>
        <authorList>
            <person name="Klenk H.-P."/>
        </authorList>
    </citation>
    <scope>NUCLEOTIDE SEQUENCE [LARGE SCALE GENOMIC DNA]</scope>
    <source>
        <strain evidence="7 8">DSM 41480</strain>
    </source>
</reference>
<dbReference type="InterPro" id="IPR001647">
    <property type="entry name" value="HTH_TetR"/>
</dbReference>
<dbReference type="InterPro" id="IPR009057">
    <property type="entry name" value="Homeodomain-like_sf"/>
</dbReference>
<keyword evidence="8" id="KW-1185">Reference proteome</keyword>
<evidence type="ECO:0000256" key="2">
    <source>
        <dbReference type="ARBA" id="ARBA00023125"/>
    </source>
</evidence>
<gene>
    <name evidence="7" type="ORF">JO379_002449</name>
</gene>
<comment type="caution">
    <text evidence="7">The sequence shown here is derived from an EMBL/GenBank/DDBJ whole genome shotgun (WGS) entry which is preliminary data.</text>
</comment>
<keyword evidence="3" id="KW-0804">Transcription</keyword>